<accession>H6QSS3</accession>
<dbReference type="RefSeq" id="XP_003889445.1">
    <property type="nucleotide sequence ID" value="XM_003889396.1"/>
</dbReference>
<feature type="region of interest" description="Disordered" evidence="1">
    <location>
        <begin position="1"/>
        <end position="53"/>
    </location>
</feature>
<feature type="compositionally biased region" description="Low complexity" evidence="1">
    <location>
        <begin position="18"/>
        <end position="34"/>
    </location>
</feature>
<reference evidence="3" key="1">
    <citation type="journal article" date="2011" name="Proc. Natl. Acad. Sci. U.S.A.">
        <title>Obligate biotrophy features unraveled by the genomic analysis of rust fungi.</title>
        <authorList>
            <person name="Duplessis S."/>
            <person name="Cuomo C.A."/>
            <person name="Lin Y.-C."/>
            <person name="Aerts A."/>
            <person name="Tisserant E."/>
            <person name="Veneault-Fourrey C."/>
            <person name="Joly D.L."/>
            <person name="Hacquard S."/>
            <person name="Amselem J."/>
            <person name="Cantarel B.L."/>
            <person name="Chiu R."/>
            <person name="Coutinho P.M."/>
            <person name="Feau N."/>
            <person name="Field M."/>
            <person name="Frey P."/>
            <person name="Gelhaye E."/>
            <person name="Goldberg J."/>
            <person name="Grabherr M.G."/>
            <person name="Kodira C.D."/>
            <person name="Kohler A."/>
            <person name="Kuees U."/>
            <person name="Lindquist E.A."/>
            <person name="Lucas S.M."/>
            <person name="Mago R."/>
            <person name="Mauceli E."/>
            <person name="Morin E."/>
            <person name="Murat C."/>
            <person name="Pangilinan J.L."/>
            <person name="Park R."/>
            <person name="Pearson M."/>
            <person name="Quesneville H."/>
            <person name="Rouhier N."/>
            <person name="Sakthikumar S."/>
            <person name="Salamov A.A."/>
            <person name="Schmutz J."/>
            <person name="Selles B."/>
            <person name="Shapiro H."/>
            <person name="Tanguay P."/>
            <person name="Tuskan G.A."/>
            <person name="Henrissat B."/>
            <person name="Van de Peer Y."/>
            <person name="Rouze P."/>
            <person name="Ellis J.G."/>
            <person name="Dodds P.N."/>
            <person name="Schein J.E."/>
            <person name="Zhong S."/>
            <person name="Hamelin R.C."/>
            <person name="Grigoriev I.V."/>
            <person name="Szabo L.J."/>
            <person name="Martin F."/>
        </authorList>
    </citation>
    <scope>NUCLEOTIDE SEQUENCE [LARGE SCALE GENOMIC DNA]</scope>
    <source>
        <strain evidence="3">CRL 75-36-700-3 / race SCCL</strain>
    </source>
</reference>
<dbReference type="EMBL" id="DS178298">
    <property type="protein sequence ID" value="EHS63814.1"/>
    <property type="molecule type" value="Genomic_DNA"/>
</dbReference>
<organism evidence="2 3">
    <name type="scientific">Puccinia graminis f. sp. tritici (strain CRL 75-36-700-3 / race SCCL)</name>
    <name type="common">Black stem rust fungus</name>
    <dbReference type="NCBI Taxonomy" id="418459"/>
    <lineage>
        <taxon>Eukaryota</taxon>
        <taxon>Fungi</taxon>
        <taxon>Dikarya</taxon>
        <taxon>Basidiomycota</taxon>
        <taxon>Pucciniomycotina</taxon>
        <taxon>Pucciniomycetes</taxon>
        <taxon>Pucciniales</taxon>
        <taxon>Pucciniaceae</taxon>
        <taxon>Puccinia</taxon>
    </lineage>
</organism>
<keyword evidence="3" id="KW-1185">Reference proteome</keyword>
<proteinExistence type="predicted"/>
<dbReference type="Proteomes" id="UP000008783">
    <property type="component" value="Unassembled WGS sequence"/>
</dbReference>
<dbReference type="InParanoid" id="H6QSS3"/>
<evidence type="ECO:0000256" key="1">
    <source>
        <dbReference type="SAM" id="MobiDB-lite"/>
    </source>
</evidence>
<protein>
    <submittedName>
        <fullName evidence="2">Uncharacterized protein</fullName>
    </submittedName>
</protein>
<dbReference type="VEuPathDB" id="FungiDB:PGTG_21858"/>
<dbReference type="AlphaFoldDB" id="H6QSS3"/>
<evidence type="ECO:0000313" key="3">
    <source>
        <dbReference type="Proteomes" id="UP000008783"/>
    </source>
</evidence>
<sequence length="53" mass="5708">MASPLHSLPHVLDRSPAKCSPVKPSSPDPSSTKPLLRSGPNGRPRVPKERLMP</sequence>
<dbReference type="HOGENOM" id="CLU_3069766_0_0_1"/>
<dbReference type="GeneID" id="13541999"/>
<evidence type="ECO:0000313" key="2">
    <source>
        <dbReference type="EMBL" id="EHS63814.1"/>
    </source>
</evidence>
<name>H6QSS3_PUCGT</name>
<gene>
    <name evidence="2" type="ORF">PGTG_21858</name>
</gene>
<dbReference type="KEGG" id="pgr:PGTG_21858"/>